<keyword evidence="1" id="KW-1133">Transmembrane helix</keyword>
<name>A0ABM7SDK3_9HELI</name>
<keyword evidence="1" id="KW-0472">Membrane</keyword>
<proteinExistence type="predicted"/>
<gene>
    <name evidence="2" type="ORF">NHP190003_11590</name>
</gene>
<dbReference type="EMBL" id="AP024814">
    <property type="protein sequence ID" value="BCZ17877.1"/>
    <property type="molecule type" value="Genomic_DNA"/>
</dbReference>
<evidence type="ECO:0000313" key="3">
    <source>
        <dbReference type="Proteomes" id="UP000826775"/>
    </source>
</evidence>
<evidence type="ECO:0000256" key="1">
    <source>
        <dbReference type="SAM" id="Phobius"/>
    </source>
</evidence>
<organism evidence="2 3">
    <name type="scientific">Helicobacter gastrocanis</name>
    <dbReference type="NCBI Taxonomy" id="2849641"/>
    <lineage>
        <taxon>Bacteria</taxon>
        <taxon>Pseudomonadati</taxon>
        <taxon>Campylobacterota</taxon>
        <taxon>Epsilonproteobacteria</taxon>
        <taxon>Campylobacterales</taxon>
        <taxon>Helicobacteraceae</taxon>
        <taxon>Helicobacter</taxon>
    </lineage>
</organism>
<feature type="transmembrane region" description="Helical" evidence="1">
    <location>
        <begin position="6"/>
        <end position="28"/>
    </location>
</feature>
<keyword evidence="3" id="KW-1185">Reference proteome</keyword>
<reference evidence="2 3" key="1">
    <citation type="submission" date="2021-07" db="EMBL/GenBank/DDBJ databases">
        <title>Novel Helicobacter sp. Isolated from a dog.</title>
        <authorList>
            <person name="Rimbara E."/>
            <person name="Suzuki M."/>
        </authorList>
    </citation>
    <scope>NUCLEOTIDE SEQUENCE [LARGE SCALE GENOMIC DNA]</scope>
    <source>
        <strain evidence="3">NHP19-003</strain>
    </source>
</reference>
<protein>
    <recommendedName>
        <fullName evidence="4">Periplasmic protein</fullName>
    </recommendedName>
</protein>
<dbReference type="RefSeq" id="WP_221279160.1">
    <property type="nucleotide sequence ID" value="NZ_AP024814.1"/>
</dbReference>
<evidence type="ECO:0008006" key="4">
    <source>
        <dbReference type="Google" id="ProtNLM"/>
    </source>
</evidence>
<evidence type="ECO:0000313" key="2">
    <source>
        <dbReference type="EMBL" id="BCZ17877.1"/>
    </source>
</evidence>
<dbReference type="Proteomes" id="UP000826775">
    <property type="component" value="Chromosome"/>
</dbReference>
<sequence>MRYIKGAFIVVVFLGVFIGGLSFERFILGKHSRQKENSISMQIKSTQVLTPKAYRVHFIFGASQELLKSQALSSEQDKAIKESFKEINNLAQKSHLCQQATYSVHPYYTFAPKQEISGYSLQGVMDCRIPADQLKGYNDLKDKISQVATQSGLILPSTPALYPQVEEIDWSALRQDLIKKAQEQVIWMGKQFNKQCYIQHLDFYPNNTPTRFKTQSTPAKEDFILTARLAIGC</sequence>
<accession>A0ABM7SDK3</accession>
<keyword evidence="1" id="KW-0812">Transmembrane</keyword>